<reference evidence="2 5" key="2">
    <citation type="submission" date="2016-10" db="EMBL/GenBank/DDBJ databases">
        <authorList>
            <person name="de Groot N.N."/>
        </authorList>
    </citation>
    <scope>NUCLEOTIDE SEQUENCE [LARGE SCALE GENOMIC DNA]</scope>
    <source>
        <strain evidence="5">BP1-145</strain>
        <strain evidence="2">BP1-148</strain>
    </source>
</reference>
<organism evidence="3 5">
    <name type="scientific">Prevotella communis</name>
    <dbReference type="NCBI Taxonomy" id="2913614"/>
    <lineage>
        <taxon>Bacteria</taxon>
        <taxon>Pseudomonadati</taxon>
        <taxon>Bacteroidota</taxon>
        <taxon>Bacteroidia</taxon>
        <taxon>Bacteroidales</taxon>
        <taxon>Prevotellaceae</taxon>
        <taxon>Prevotella</taxon>
    </lineage>
</organism>
<accession>A0A1G7V9N5</accession>
<keyword evidence="1" id="KW-0732">Signal</keyword>
<dbReference type="PANTHER" id="PTHR37833:SF1">
    <property type="entry name" value="SIGNAL PEPTIDE PROTEIN"/>
    <property type="match status" value="1"/>
</dbReference>
<name>A0A1H0DJS5_9BACT</name>
<protein>
    <recommendedName>
        <fullName evidence="6">DUF1573 domain-containing protein</fullName>
    </recommendedName>
</protein>
<feature type="chain" id="PRO_5041121439" description="DUF1573 domain-containing protein" evidence="1">
    <location>
        <begin position="21"/>
        <end position="129"/>
    </location>
</feature>
<dbReference type="AlphaFoldDB" id="A0A1H0DJS5"/>
<evidence type="ECO:0000313" key="2">
    <source>
        <dbReference type="EMBL" id="SDG56506.1"/>
    </source>
</evidence>
<dbReference type="EMBL" id="FNIW01000002">
    <property type="protein sequence ID" value="SDN70420.1"/>
    <property type="molecule type" value="Genomic_DNA"/>
</dbReference>
<sequence length="129" mass="14348">MKKVLLITMMLICGMTFAMAQKKAEIKFDKLTHNFGKFSEKDPIVTCTFAFQNIGETPLVINQAIASCGCTVPEYTKKPIQPGEKGEITVTYNGTGKFPGHFKKSITVRTNGVTEMTRLYIEGDMEEAK</sequence>
<dbReference type="Pfam" id="PF07610">
    <property type="entry name" value="DUF1573"/>
    <property type="match status" value="1"/>
</dbReference>
<evidence type="ECO:0000313" key="4">
    <source>
        <dbReference type="Proteomes" id="UP000198779"/>
    </source>
</evidence>
<evidence type="ECO:0008006" key="6">
    <source>
        <dbReference type="Google" id="ProtNLM"/>
    </source>
</evidence>
<dbReference type="STRING" id="645274.SAMN04487901_105156"/>
<dbReference type="Proteomes" id="UP000199134">
    <property type="component" value="Unassembled WGS sequence"/>
</dbReference>
<evidence type="ECO:0000313" key="5">
    <source>
        <dbReference type="Proteomes" id="UP000199134"/>
    </source>
</evidence>
<evidence type="ECO:0000256" key="1">
    <source>
        <dbReference type="SAM" id="SignalP"/>
    </source>
</evidence>
<dbReference type="EMBL" id="FNCQ01000005">
    <property type="protein sequence ID" value="SDG56506.1"/>
    <property type="molecule type" value="Genomic_DNA"/>
</dbReference>
<dbReference type="InterPro" id="IPR013783">
    <property type="entry name" value="Ig-like_fold"/>
</dbReference>
<feature type="signal peptide" evidence="1">
    <location>
        <begin position="1"/>
        <end position="20"/>
    </location>
</feature>
<dbReference type="OrthoDB" id="826619at2"/>
<dbReference type="RefSeq" id="WP_091816308.1">
    <property type="nucleotide sequence ID" value="NZ_CP091790.1"/>
</dbReference>
<evidence type="ECO:0000313" key="3">
    <source>
        <dbReference type="EMBL" id="SDN70420.1"/>
    </source>
</evidence>
<dbReference type="PANTHER" id="PTHR37833">
    <property type="entry name" value="LIPOPROTEIN-RELATED"/>
    <property type="match status" value="1"/>
</dbReference>
<proteinExistence type="predicted"/>
<reference evidence="3 4" key="1">
    <citation type="submission" date="2016-10" db="EMBL/GenBank/DDBJ databases">
        <authorList>
            <person name="Varghese N."/>
            <person name="Submissions S."/>
        </authorList>
    </citation>
    <scope>NUCLEOTIDE SEQUENCE</scope>
    <source>
        <strain evidence="3">BP1-145</strain>
        <strain evidence="4">BP1-148</strain>
    </source>
</reference>
<keyword evidence="4" id="KW-1185">Reference proteome</keyword>
<dbReference type="InterPro" id="IPR011467">
    <property type="entry name" value="DUF1573"/>
</dbReference>
<accession>A0A1H0DJS5</accession>
<gene>
    <name evidence="3" type="ORF">SAMN04487900_10277</name>
    <name evidence="2" type="ORF">SAMN04487901_105156</name>
</gene>
<dbReference type="Gene3D" id="2.60.40.10">
    <property type="entry name" value="Immunoglobulins"/>
    <property type="match status" value="1"/>
</dbReference>
<dbReference type="Proteomes" id="UP000198779">
    <property type="component" value="Unassembled WGS sequence"/>
</dbReference>